<dbReference type="VEuPathDB" id="CryptoDB:GNI_154440"/>
<evidence type="ECO:0000313" key="2">
    <source>
        <dbReference type="Proteomes" id="UP000019763"/>
    </source>
</evidence>
<protein>
    <submittedName>
        <fullName evidence="1">Uncharacterized protein</fullName>
    </submittedName>
</protein>
<evidence type="ECO:0000313" key="1">
    <source>
        <dbReference type="EMBL" id="EZG44002.1"/>
    </source>
</evidence>
<sequence>MCSAGGEVTVLVLAPKKAFEVEWGTTNGRAIDDSTPLMMEMTTGEGENYDWFQQWDRMMVLRRSEVPSDKRAEAVLLAALRRHLERNGPWNKPEAVEALCHQVFGERLPDLDAIPSEIGGMSPDGYEMQRQDMADDVSVALARPVYVSELNELLPQVLEDERQAVLRSAVGEPIDWNDGDFVGGDLEAAARTKPKCAASCCLYTTGAVLGLVLTAGSLGIAAHQLWPDAAFWSNVSFWLKASFWPQWNKQPAEAGACPRFGDHEAAVVWSSGEPALEEPCGSGTLLCGNDSMTTECNDFGNPWPVSFPTVWNTSREFRHQKCEVFCHTPEQTYSSLVTRLLAHFLLQPSSSNTTPDATPSANTASNTTSNAWLSSSTMTMSREEQVQQIFGVLRYSGGCMGASASWRSLSGVTTCNCAVVNVTCPVMLKSNRAMHDVTVTDFETSLAQLSGSFANYPEDVYEVKRCSYECWNLSTEAKEILRIIRHQQQVTL</sequence>
<dbReference type="Proteomes" id="UP000019763">
    <property type="component" value="Unassembled WGS sequence"/>
</dbReference>
<organism evidence="1 2">
    <name type="scientific">Gregarina niphandrodes</name>
    <name type="common">Septate eugregarine</name>
    <dbReference type="NCBI Taxonomy" id="110365"/>
    <lineage>
        <taxon>Eukaryota</taxon>
        <taxon>Sar</taxon>
        <taxon>Alveolata</taxon>
        <taxon>Apicomplexa</taxon>
        <taxon>Conoidasida</taxon>
        <taxon>Gregarinasina</taxon>
        <taxon>Eugregarinorida</taxon>
        <taxon>Gregarinidae</taxon>
        <taxon>Gregarina</taxon>
    </lineage>
</organism>
<comment type="caution">
    <text evidence="1">The sequence shown here is derived from an EMBL/GenBank/DDBJ whole genome shotgun (WGS) entry which is preliminary data.</text>
</comment>
<accession>A0A023AZC0</accession>
<reference evidence="1" key="1">
    <citation type="submission" date="2013-12" db="EMBL/GenBank/DDBJ databases">
        <authorList>
            <person name="Omoto C.K."/>
            <person name="Sibley D."/>
            <person name="Venepally P."/>
            <person name="Hadjithomas M."/>
            <person name="Karamycheva S."/>
            <person name="Brunk B."/>
            <person name="Roos D."/>
            <person name="Caler E."/>
            <person name="Lorenzi H."/>
        </authorList>
    </citation>
    <scope>NUCLEOTIDE SEQUENCE</scope>
</reference>
<keyword evidence="2" id="KW-1185">Reference proteome</keyword>
<dbReference type="GeneID" id="22915348"/>
<gene>
    <name evidence="1" type="ORF">GNI_154440</name>
</gene>
<name>A0A023AZC0_GRENI</name>
<dbReference type="AlphaFoldDB" id="A0A023AZC0"/>
<proteinExistence type="predicted"/>
<dbReference type="RefSeq" id="XP_011132855.1">
    <property type="nucleotide sequence ID" value="XM_011134553.1"/>
</dbReference>
<dbReference type="EMBL" id="AFNH02001153">
    <property type="protein sequence ID" value="EZG44002.1"/>
    <property type="molecule type" value="Genomic_DNA"/>
</dbReference>